<sequence>MERFLSLFSLRGYRRRALAALSVHQGLFSCSHIHRDCQFSGRCFLTHPLEAFPNGKVPSEGEIKRMHSLLDRISQPHHLFTVFSRCTDVLPSDELASLKLSPLQSIQEFKSTLYPAARVEEIARPNDGRPPVYLDDAVTAFNLFFPPLPSGDEEFRCAPEITPGGVPIVFVDGDYASSSPLHPFSPEGRGVAQDIIDAIRHRDAEWAPPPVGKRAPLPLCAWVPAAWRDLITAGDSNHFYRQIELAYRHLVKMRSDLKYSRRIILQVFGVRGTLDALHSALDLRENGVTLYAALVCATSISHPDHLLFPSILARTLAYRQAFHLLWTWIHSDRSCQLCFLLAQGIPTAVIADTRAGVFSRDVQISEHMTGVSFPATYAGRVLSRQGSHWIEIQPVSPDDAFHIYLNLTHRYLRAAGVSSRVELEMLRAGMCHVLLDHPLTFHSLIASFRLVLYLEYGLNAEIDLGDHGWTDFGAFKAAIMAPGPKDLVRLEDDLWNAMFQWALAHLSRQGSDGWPFL</sequence>
<reference evidence="2 3" key="1">
    <citation type="journal article" date="2001" name="J. Gen. Virol.">
        <title>Complete sequence characterization of the genome of the St Croix River virus, a new orbivirus isolated from cells of Ixodes scapularis.</title>
        <authorList>
            <person name="Attoui H."/>
            <person name="Stirling J.M."/>
            <person name="Munderloh U.G."/>
            <person name="Billoir F."/>
            <person name="Brookes S.M."/>
            <person name="Burroughs J.N."/>
            <person name="de Micco P."/>
            <person name="Mertens P.P."/>
            <person name="de Lamballerie X."/>
        </authorList>
    </citation>
    <scope>NUCLEOTIDE SEQUENCE [LARGE SCALE GENOMIC DNA]</scope>
</reference>
<dbReference type="Pfam" id="PF01718">
    <property type="entry name" value="Orbi_NS1"/>
    <property type="match status" value="1"/>
</dbReference>
<dbReference type="RefSeq" id="YP_052947.1">
    <property type="nucleotide sequence ID" value="NC_006002.1"/>
</dbReference>
<dbReference type="GeneID" id="2943199"/>
<dbReference type="KEGG" id="vg:2943199"/>
<keyword evidence="3" id="KW-1185">Reference proteome</keyword>
<reference evidence="3" key="2">
    <citation type="journal article" date="2005" name="Virology">
        <title>Expansion of family Reoviridae to include nine-segmented dsRNA viruses: isolation and characterization of a new virus designated Aedes pseudoscutellaris reovirus assigned to a proposed genus (Dinovernavirus).</title>
        <authorList>
            <person name="Attoui H."/>
            <person name="Mohd Jaafar F."/>
            <person name="Belhouchet M."/>
            <person name="Biagini P."/>
            <person name="Cantaloube J.F."/>
            <person name="de Micco P."/>
            <person name="de Lamballerie X."/>
        </authorList>
    </citation>
    <scope>NUCLEOTIDE SEQUENCE [LARGE SCALE GENOMIC DNA]</scope>
</reference>
<name>Q9DSP4_9REOV</name>
<proteinExistence type="predicted"/>
<organism evidence="2 3">
    <name type="scientific">St Croix River virus</name>
    <dbReference type="NCBI Taxonomy" id="104581"/>
    <lineage>
        <taxon>Viruses</taxon>
        <taxon>Riboviria</taxon>
        <taxon>Orthornavirae</taxon>
        <taxon>Duplornaviricota</taxon>
        <taxon>Resentoviricetes</taxon>
        <taxon>Reovirales</taxon>
        <taxon>Sedoreoviridae</taxon>
        <taxon>Orbivirus</taxon>
        <taxon>Orbivirus saintcroixense</taxon>
    </lineage>
</organism>
<dbReference type="OrthoDB" id="4830at10239"/>
<protein>
    <recommendedName>
        <fullName evidence="1">Non-structural protein NS1</fullName>
    </recommendedName>
</protein>
<dbReference type="Proteomes" id="UP000202863">
    <property type="component" value="Genome"/>
</dbReference>
<dbReference type="EMBL" id="AF145403">
    <property type="protein sequence ID" value="AAG34262.1"/>
    <property type="molecule type" value="Genomic_RNA"/>
</dbReference>
<evidence type="ECO:0000313" key="2">
    <source>
        <dbReference type="EMBL" id="AAG34262.1"/>
    </source>
</evidence>
<accession>Q9DSP4</accession>
<evidence type="ECO:0000313" key="3">
    <source>
        <dbReference type="Proteomes" id="UP000202863"/>
    </source>
</evidence>
<dbReference type="PROSITE" id="PS51257">
    <property type="entry name" value="PROKAR_LIPOPROTEIN"/>
    <property type="match status" value="1"/>
</dbReference>
<evidence type="ECO:0000256" key="1">
    <source>
        <dbReference type="ARBA" id="ARBA00014071"/>
    </source>
</evidence>
<dbReference type="InterPro" id="IPR002630">
    <property type="entry name" value="Orbi_NS1"/>
</dbReference>